<dbReference type="EMBL" id="CM017697">
    <property type="protein sequence ID" value="TYG98600.1"/>
    <property type="molecule type" value="Genomic_DNA"/>
</dbReference>
<proteinExistence type="predicted"/>
<reference evidence="1 2" key="1">
    <citation type="submission" date="2019-06" db="EMBL/GenBank/DDBJ databases">
        <title>WGS assembly of Gossypium darwinii.</title>
        <authorList>
            <person name="Chen Z.J."/>
            <person name="Sreedasyam A."/>
            <person name="Ando A."/>
            <person name="Song Q."/>
            <person name="De L."/>
            <person name="Hulse-Kemp A."/>
            <person name="Ding M."/>
            <person name="Ye W."/>
            <person name="Kirkbride R."/>
            <person name="Jenkins J."/>
            <person name="Plott C."/>
            <person name="Lovell J."/>
            <person name="Lin Y.-M."/>
            <person name="Vaughn R."/>
            <person name="Liu B."/>
            <person name="Li W."/>
            <person name="Simpson S."/>
            <person name="Scheffler B."/>
            <person name="Saski C."/>
            <person name="Grover C."/>
            <person name="Hu G."/>
            <person name="Conover J."/>
            <person name="Carlson J."/>
            <person name="Shu S."/>
            <person name="Boston L."/>
            <person name="Williams M."/>
            <person name="Peterson D."/>
            <person name="Mcgee K."/>
            <person name="Jones D."/>
            <person name="Wendel J."/>
            <person name="Stelly D."/>
            <person name="Grimwood J."/>
            <person name="Schmutz J."/>
        </authorList>
    </citation>
    <scope>NUCLEOTIDE SEQUENCE [LARGE SCALE GENOMIC DNA]</scope>
    <source>
        <strain evidence="1">1808015.09</strain>
    </source>
</reference>
<name>A0A5D2EYK4_GOSDA</name>
<keyword evidence="2" id="KW-1185">Reference proteome</keyword>
<accession>A0A5D2EYK4</accession>
<gene>
    <name evidence="1" type="ORF">ES288_A10G130400v1</name>
</gene>
<protein>
    <submittedName>
        <fullName evidence="1">Uncharacterized protein</fullName>
    </submittedName>
</protein>
<dbReference type="AlphaFoldDB" id="A0A5D2EYK4"/>
<organism evidence="1 2">
    <name type="scientific">Gossypium darwinii</name>
    <name type="common">Darwin's cotton</name>
    <name type="synonym">Gossypium barbadense var. darwinii</name>
    <dbReference type="NCBI Taxonomy" id="34276"/>
    <lineage>
        <taxon>Eukaryota</taxon>
        <taxon>Viridiplantae</taxon>
        <taxon>Streptophyta</taxon>
        <taxon>Embryophyta</taxon>
        <taxon>Tracheophyta</taxon>
        <taxon>Spermatophyta</taxon>
        <taxon>Magnoliopsida</taxon>
        <taxon>eudicotyledons</taxon>
        <taxon>Gunneridae</taxon>
        <taxon>Pentapetalae</taxon>
        <taxon>rosids</taxon>
        <taxon>malvids</taxon>
        <taxon>Malvales</taxon>
        <taxon>Malvaceae</taxon>
        <taxon>Malvoideae</taxon>
        <taxon>Gossypium</taxon>
    </lineage>
</organism>
<dbReference type="Proteomes" id="UP000323506">
    <property type="component" value="Chromosome A10"/>
</dbReference>
<sequence length="223" mass="26179">MHNHIPNNESHYDNFIQIKEKKKEFKSYLWEIIRKTPLQERGFESLLALNDETQEIVHYHKWEKLCKLPIESASILVVQEFYATNIDTYKIVEVLTNGISGWKHHLRTDYRASFLKMEPSPKVSLKLQCISSRIFPVVDMSNINTFQATLLYAILQTGRIYVLRWIYRSMICCVRKAKVELLFPHLVTVLCKRAKVPIGHSRCVLQPIKNSIKELVLMHPVED</sequence>
<evidence type="ECO:0000313" key="1">
    <source>
        <dbReference type="EMBL" id="TYG98600.1"/>
    </source>
</evidence>
<evidence type="ECO:0000313" key="2">
    <source>
        <dbReference type="Proteomes" id="UP000323506"/>
    </source>
</evidence>